<keyword evidence="2" id="KW-0805">Transcription regulation</keyword>
<comment type="subcellular location">
    <subcellularLocation>
        <location evidence="1">Nucleus</location>
    </subcellularLocation>
</comment>
<keyword evidence="8" id="KW-1185">Reference proteome</keyword>
<keyword evidence="5" id="KW-0539">Nucleus</keyword>
<evidence type="ECO:0008006" key="9">
    <source>
        <dbReference type="Google" id="ProtNLM"/>
    </source>
</evidence>
<evidence type="ECO:0000256" key="5">
    <source>
        <dbReference type="ARBA" id="ARBA00023242"/>
    </source>
</evidence>
<feature type="compositionally biased region" description="Pro residues" evidence="6">
    <location>
        <begin position="45"/>
        <end position="59"/>
    </location>
</feature>
<dbReference type="PANTHER" id="PTHR31541">
    <property type="entry name" value="B3 DOMAIN PLANT PROTEIN-RELATED"/>
    <property type="match status" value="1"/>
</dbReference>
<accession>A0AAQ3PCN0</accession>
<dbReference type="AlphaFoldDB" id="A0AAQ3PCN0"/>
<dbReference type="PANTHER" id="PTHR31541:SF33">
    <property type="entry name" value="DUF313 DOMAIN PROTEIN"/>
    <property type="match status" value="1"/>
</dbReference>
<evidence type="ECO:0000313" key="7">
    <source>
        <dbReference type="EMBL" id="WVZ25150.1"/>
    </source>
</evidence>
<dbReference type="Proteomes" id="UP001374535">
    <property type="component" value="Chromosome 1"/>
</dbReference>
<dbReference type="GO" id="GO:0005634">
    <property type="term" value="C:nucleus"/>
    <property type="evidence" value="ECO:0007669"/>
    <property type="project" value="UniProtKB-SubCell"/>
</dbReference>
<evidence type="ECO:0000256" key="4">
    <source>
        <dbReference type="ARBA" id="ARBA00023163"/>
    </source>
</evidence>
<name>A0AAQ3PCN0_VIGMU</name>
<evidence type="ECO:0000256" key="3">
    <source>
        <dbReference type="ARBA" id="ARBA00023125"/>
    </source>
</evidence>
<sequence length="237" mass="27049">MNKKKKCQIEEPNIKKQRKIMKSTSCSCSSSSSSLPPSPSLTLLVPPPPSSPPIIPPQPSSHSPLASPPSLPLPPLSRMKVVGPKPKPPRRVVVTSPTPPSSDLSVEFRNRVIELNGYNLKFVMHKILFSSDVKPNNNRLSIPKKKIKCDFLTEDEIMKLEEKENNDKIIGLEVTVLDPYLREYTLPMKKWTMKSDTYNLIKEWNKIVVANKFKEDQELQIWSFRVNTKLYLFLNKL</sequence>
<feature type="compositionally biased region" description="Low complexity" evidence="6">
    <location>
        <begin position="23"/>
        <end position="44"/>
    </location>
</feature>
<feature type="region of interest" description="Disordered" evidence="6">
    <location>
        <begin position="1"/>
        <end position="101"/>
    </location>
</feature>
<evidence type="ECO:0000256" key="6">
    <source>
        <dbReference type="SAM" id="MobiDB-lite"/>
    </source>
</evidence>
<dbReference type="EMBL" id="CP144700">
    <property type="protein sequence ID" value="WVZ25150.1"/>
    <property type="molecule type" value="Genomic_DNA"/>
</dbReference>
<protein>
    <recommendedName>
        <fullName evidence="9">B3 domain-containing protein</fullName>
    </recommendedName>
</protein>
<dbReference type="InterPro" id="IPR005508">
    <property type="entry name" value="At2g31720-like"/>
</dbReference>
<proteinExistence type="predicted"/>
<keyword evidence="4" id="KW-0804">Transcription</keyword>
<dbReference type="InterPro" id="IPR015300">
    <property type="entry name" value="DNA-bd_pseudobarrel_sf"/>
</dbReference>
<organism evidence="7 8">
    <name type="scientific">Vigna mungo</name>
    <name type="common">Black gram</name>
    <name type="synonym">Phaseolus mungo</name>
    <dbReference type="NCBI Taxonomy" id="3915"/>
    <lineage>
        <taxon>Eukaryota</taxon>
        <taxon>Viridiplantae</taxon>
        <taxon>Streptophyta</taxon>
        <taxon>Embryophyta</taxon>
        <taxon>Tracheophyta</taxon>
        <taxon>Spermatophyta</taxon>
        <taxon>Magnoliopsida</taxon>
        <taxon>eudicotyledons</taxon>
        <taxon>Gunneridae</taxon>
        <taxon>Pentapetalae</taxon>
        <taxon>rosids</taxon>
        <taxon>fabids</taxon>
        <taxon>Fabales</taxon>
        <taxon>Fabaceae</taxon>
        <taxon>Papilionoideae</taxon>
        <taxon>50 kb inversion clade</taxon>
        <taxon>NPAAA clade</taxon>
        <taxon>indigoferoid/millettioid clade</taxon>
        <taxon>Phaseoleae</taxon>
        <taxon>Vigna</taxon>
    </lineage>
</organism>
<evidence type="ECO:0000256" key="2">
    <source>
        <dbReference type="ARBA" id="ARBA00023015"/>
    </source>
</evidence>
<dbReference type="Pfam" id="PF03754">
    <property type="entry name" value="At2g31720-like"/>
    <property type="match status" value="1"/>
</dbReference>
<dbReference type="GO" id="GO:0003677">
    <property type="term" value="F:DNA binding"/>
    <property type="evidence" value="ECO:0007669"/>
    <property type="project" value="UniProtKB-KW"/>
</dbReference>
<feature type="compositionally biased region" description="Pro residues" evidence="6">
    <location>
        <begin position="66"/>
        <end position="75"/>
    </location>
</feature>
<dbReference type="Gene3D" id="2.40.330.10">
    <property type="entry name" value="DNA-binding pseudobarrel domain"/>
    <property type="match status" value="1"/>
</dbReference>
<gene>
    <name evidence="7" type="ORF">V8G54_003694</name>
</gene>
<evidence type="ECO:0000256" key="1">
    <source>
        <dbReference type="ARBA" id="ARBA00004123"/>
    </source>
</evidence>
<dbReference type="SUPFAM" id="SSF101936">
    <property type="entry name" value="DNA-binding pseudobarrel domain"/>
    <property type="match status" value="1"/>
</dbReference>
<keyword evidence="3" id="KW-0238">DNA-binding</keyword>
<reference evidence="7 8" key="1">
    <citation type="journal article" date="2023" name="Life. Sci Alliance">
        <title>Evolutionary insights into 3D genome organization and epigenetic landscape of Vigna mungo.</title>
        <authorList>
            <person name="Junaid A."/>
            <person name="Singh B."/>
            <person name="Bhatia S."/>
        </authorList>
    </citation>
    <scope>NUCLEOTIDE SEQUENCE [LARGE SCALE GENOMIC DNA]</scope>
    <source>
        <strain evidence="7">Urdbean</strain>
    </source>
</reference>
<evidence type="ECO:0000313" key="8">
    <source>
        <dbReference type="Proteomes" id="UP001374535"/>
    </source>
</evidence>